<dbReference type="GO" id="GO:0005737">
    <property type="term" value="C:cytoplasm"/>
    <property type="evidence" value="ECO:0007669"/>
    <property type="project" value="TreeGrafter"/>
</dbReference>
<dbReference type="HAMAP" id="MF_00634">
    <property type="entry name" value="UPF0235"/>
    <property type="match status" value="1"/>
</dbReference>
<organism evidence="3 4">
    <name type="scientific">Limibacillus halophilus</name>
    <dbReference type="NCBI Taxonomy" id="1579333"/>
    <lineage>
        <taxon>Bacteria</taxon>
        <taxon>Pseudomonadati</taxon>
        <taxon>Pseudomonadota</taxon>
        <taxon>Alphaproteobacteria</taxon>
        <taxon>Rhodospirillales</taxon>
        <taxon>Rhodovibrionaceae</taxon>
        <taxon>Limibacillus</taxon>
    </lineage>
</organism>
<dbReference type="SMART" id="SM01152">
    <property type="entry name" value="DUF167"/>
    <property type="match status" value="1"/>
</dbReference>
<evidence type="ECO:0000313" key="4">
    <source>
        <dbReference type="Proteomes" id="UP000581135"/>
    </source>
</evidence>
<dbReference type="PANTHER" id="PTHR13420:SF7">
    <property type="entry name" value="UPF0235 PROTEIN C15ORF40"/>
    <property type="match status" value="1"/>
</dbReference>
<dbReference type="Gene3D" id="3.30.1200.10">
    <property type="entry name" value="YggU-like"/>
    <property type="match status" value="1"/>
</dbReference>
<evidence type="ECO:0000313" key="3">
    <source>
        <dbReference type="EMBL" id="MBB3066371.1"/>
    </source>
</evidence>
<comment type="similarity">
    <text evidence="1 2">Belongs to the UPF0235 family.</text>
</comment>
<name>A0A839SUA6_9PROT</name>
<accession>A0A839SUA6</accession>
<keyword evidence="4" id="KW-1185">Reference proteome</keyword>
<dbReference type="PANTHER" id="PTHR13420">
    <property type="entry name" value="UPF0235 PROTEIN C15ORF40"/>
    <property type="match status" value="1"/>
</dbReference>
<dbReference type="RefSeq" id="WP_322091258.1">
    <property type="nucleotide sequence ID" value="NZ_JACHXA010000008.1"/>
</dbReference>
<dbReference type="InterPro" id="IPR036591">
    <property type="entry name" value="YggU-like_sf"/>
</dbReference>
<protein>
    <recommendedName>
        <fullName evidence="2">UPF0235 protein FHR98_002677</fullName>
    </recommendedName>
</protein>
<dbReference type="InterPro" id="IPR003746">
    <property type="entry name" value="DUF167"/>
</dbReference>
<dbReference type="SUPFAM" id="SSF69786">
    <property type="entry name" value="YggU-like"/>
    <property type="match status" value="1"/>
</dbReference>
<dbReference type="AlphaFoldDB" id="A0A839SUA6"/>
<dbReference type="Pfam" id="PF02594">
    <property type="entry name" value="DUF167"/>
    <property type="match status" value="1"/>
</dbReference>
<comment type="caution">
    <text evidence="3">The sequence shown here is derived from an EMBL/GenBank/DDBJ whole genome shotgun (WGS) entry which is preliminary data.</text>
</comment>
<dbReference type="EMBL" id="JACHXA010000008">
    <property type="protein sequence ID" value="MBB3066371.1"/>
    <property type="molecule type" value="Genomic_DNA"/>
</dbReference>
<proteinExistence type="inferred from homology"/>
<evidence type="ECO:0000256" key="2">
    <source>
        <dbReference type="HAMAP-Rule" id="MF_00634"/>
    </source>
</evidence>
<reference evidence="3 4" key="1">
    <citation type="submission" date="2020-08" db="EMBL/GenBank/DDBJ databases">
        <title>Genomic Encyclopedia of Type Strains, Phase III (KMG-III): the genomes of soil and plant-associated and newly described type strains.</title>
        <authorList>
            <person name="Whitman W."/>
        </authorList>
    </citation>
    <scope>NUCLEOTIDE SEQUENCE [LARGE SCALE GENOMIC DNA]</scope>
    <source>
        <strain evidence="3 4">CECT 8803</strain>
    </source>
</reference>
<sequence length="109" mass="12068">MRKPYRDTADGVMLWIRLQPGARQTALGGLREDAAGQVWWEIKVTAPPEDGKANAALIKLLAKTLRQPKRAIEIVTGQSAREKTLRVQGDIKDIQTIATAFFAEQPVSE</sequence>
<dbReference type="Proteomes" id="UP000581135">
    <property type="component" value="Unassembled WGS sequence"/>
</dbReference>
<dbReference type="NCBIfam" id="TIGR00251">
    <property type="entry name" value="DUF167 family protein"/>
    <property type="match status" value="1"/>
</dbReference>
<gene>
    <name evidence="3" type="ORF">FHR98_002677</name>
</gene>
<evidence type="ECO:0000256" key="1">
    <source>
        <dbReference type="ARBA" id="ARBA00010364"/>
    </source>
</evidence>